<feature type="compositionally biased region" description="Low complexity" evidence="1">
    <location>
        <begin position="336"/>
        <end position="345"/>
    </location>
</feature>
<feature type="compositionally biased region" description="Polar residues" evidence="1">
    <location>
        <begin position="1"/>
        <end position="10"/>
    </location>
</feature>
<dbReference type="STRING" id="1884261.A0A5C3R0W1"/>
<dbReference type="OrthoDB" id="3237291at2759"/>
<gene>
    <name evidence="2" type="ORF">BDV98DRAFT_557472</name>
</gene>
<dbReference type="EMBL" id="ML178814">
    <property type="protein sequence ID" value="TFL07228.1"/>
    <property type="molecule type" value="Genomic_DNA"/>
</dbReference>
<protein>
    <submittedName>
        <fullName evidence="2">Uncharacterized protein</fullName>
    </submittedName>
</protein>
<keyword evidence="3" id="KW-1185">Reference proteome</keyword>
<feature type="compositionally biased region" description="Low complexity" evidence="1">
    <location>
        <begin position="549"/>
        <end position="560"/>
    </location>
</feature>
<feature type="region of interest" description="Disordered" evidence="1">
    <location>
        <begin position="131"/>
        <end position="345"/>
    </location>
</feature>
<organism evidence="2 3">
    <name type="scientific">Pterulicium gracile</name>
    <dbReference type="NCBI Taxonomy" id="1884261"/>
    <lineage>
        <taxon>Eukaryota</taxon>
        <taxon>Fungi</taxon>
        <taxon>Dikarya</taxon>
        <taxon>Basidiomycota</taxon>
        <taxon>Agaricomycotina</taxon>
        <taxon>Agaricomycetes</taxon>
        <taxon>Agaricomycetidae</taxon>
        <taxon>Agaricales</taxon>
        <taxon>Pleurotineae</taxon>
        <taxon>Pterulaceae</taxon>
        <taxon>Pterulicium</taxon>
    </lineage>
</organism>
<reference evidence="2 3" key="1">
    <citation type="journal article" date="2019" name="Nat. Ecol. Evol.">
        <title>Megaphylogeny resolves global patterns of mushroom evolution.</title>
        <authorList>
            <person name="Varga T."/>
            <person name="Krizsan K."/>
            <person name="Foldi C."/>
            <person name="Dima B."/>
            <person name="Sanchez-Garcia M."/>
            <person name="Sanchez-Ramirez S."/>
            <person name="Szollosi G.J."/>
            <person name="Szarkandi J.G."/>
            <person name="Papp V."/>
            <person name="Albert L."/>
            <person name="Andreopoulos W."/>
            <person name="Angelini C."/>
            <person name="Antonin V."/>
            <person name="Barry K.W."/>
            <person name="Bougher N.L."/>
            <person name="Buchanan P."/>
            <person name="Buyck B."/>
            <person name="Bense V."/>
            <person name="Catcheside P."/>
            <person name="Chovatia M."/>
            <person name="Cooper J."/>
            <person name="Damon W."/>
            <person name="Desjardin D."/>
            <person name="Finy P."/>
            <person name="Geml J."/>
            <person name="Haridas S."/>
            <person name="Hughes K."/>
            <person name="Justo A."/>
            <person name="Karasinski D."/>
            <person name="Kautmanova I."/>
            <person name="Kiss B."/>
            <person name="Kocsube S."/>
            <person name="Kotiranta H."/>
            <person name="LaButti K.M."/>
            <person name="Lechner B.E."/>
            <person name="Liimatainen K."/>
            <person name="Lipzen A."/>
            <person name="Lukacs Z."/>
            <person name="Mihaltcheva S."/>
            <person name="Morgado L.N."/>
            <person name="Niskanen T."/>
            <person name="Noordeloos M.E."/>
            <person name="Ohm R.A."/>
            <person name="Ortiz-Santana B."/>
            <person name="Ovrebo C."/>
            <person name="Racz N."/>
            <person name="Riley R."/>
            <person name="Savchenko A."/>
            <person name="Shiryaev A."/>
            <person name="Soop K."/>
            <person name="Spirin V."/>
            <person name="Szebenyi C."/>
            <person name="Tomsovsky M."/>
            <person name="Tulloss R.E."/>
            <person name="Uehling J."/>
            <person name="Grigoriev I.V."/>
            <person name="Vagvolgyi C."/>
            <person name="Papp T."/>
            <person name="Martin F.M."/>
            <person name="Miettinen O."/>
            <person name="Hibbett D.S."/>
            <person name="Nagy L.G."/>
        </authorList>
    </citation>
    <scope>NUCLEOTIDE SEQUENCE [LARGE SCALE GENOMIC DNA]</scope>
    <source>
        <strain evidence="2 3">CBS 309.79</strain>
    </source>
</reference>
<feature type="compositionally biased region" description="Polar residues" evidence="1">
    <location>
        <begin position="228"/>
        <end position="237"/>
    </location>
</feature>
<evidence type="ECO:0000256" key="1">
    <source>
        <dbReference type="SAM" id="MobiDB-lite"/>
    </source>
</evidence>
<proteinExistence type="predicted"/>
<feature type="compositionally biased region" description="Polar residues" evidence="1">
    <location>
        <begin position="740"/>
        <end position="753"/>
    </location>
</feature>
<name>A0A5C3R0W1_9AGAR</name>
<evidence type="ECO:0000313" key="3">
    <source>
        <dbReference type="Proteomes" id="UP000305067"/>
    </source>
</evidence>
<feature type="compositionally biased region" description="Polar residues" evidence="1">
    <location>
        <begin position="575"/>
        <end position="603"/>
    </location>
</feature>
<feature type="compositionally biased region" description="Low complexity" evidence="1">
    <location>
        <begin position="783"/>
        <end position="793"/>
    </location>
</feature>
<feature type="region of interest" description="Disordered" evidence="1">
    <location>
        <begin position="739"/>
        <end position="793"/>
    </location>
</feature>
<feature type="compositionally biased region" description="Low complexity" evidence="1">
    <location>
        <begin position="670"/>
        <end position="686"/>
    </location>
</feature>
<feature type="compositionally biased region" description="Polar residues" evidence="1">
    <location>
        <begin position="148"/>
        <end position="163"/>
    </location>
</feature>
<evidence type="ECO:0000313" key="2">
    <source>
        <dbReference type="EMBL" id="TFL07228.1"/>
    </source>
</evidence>
<feature type="compositionally biased region" description="Polar residues" evidence="1">
    <location>
        <begin position="26"/>
        <end position="45"/>
    </location>
</feature>
<dbReference type="Proteomes" id="UP000305067">
    <property type="component" value="Unassembled WGS sequence"/>
</dbReference>
<dbReference type="AlphaFoldDB" id="A0A5C3R0W1"/>
<feature type="region of interest" description="Disordered" evidence="1">
    <location>
        <begin position="537"/>
        <end position="716"/>
    </location>
</feature>
<feature type="region of interest" description="Disordered" evidence="1">
    <location>
        <begin position="1"/>
        <end position="47"/>
    </location>
</feature>
<sequence length="829" mass="87472">MSHSNPTTKVSLKDRIAAIEKRNAASAPSTNAGSSLSPSLPNQTGLRDRIANFELKGPVPAPRGSFGMGAPPLEAAQLRKRSELYGNRIPSVPGVQPGARLVMSHTGTAVPSTSVPPFMSKANRRFSASIEFNNLPKFDPTMGPSPGHSGQSTPAVRPSSPSEAASPGNEAKEAVISGAPFPHVGSPESDVPSLVTSPPIIVFPADPPEPTREISESPAPVETETGVADSQIQSPTVTAEHGVPSALVLDRTKPVAEETASTAAKGSRELAPSRDASSSSETVGKDARLAEPAPISSVPTPARDDDGRDSVSSPPSDVQVDSSTYDNVLEVPPLTPSSSSMTLSPMSTMSFNPVAAVESTVERFAQNTGRGVPVFLAGTRRAKSDFFTPESVDISAPPPHQQTRIHVPSTTAVSPAEEPSAPMNKPRIKANTYSVVVNRKSRHDAHAPAELKSLSATPFKHAGLPAKPETPMSPGFQDLALLMEDTSRLEQLLSGGFSDNLQLQPLALPDDKEEVVSFEGPQPASLDIASLAARPIKKKRSLKNAPGHSKSSSSQSTVTGIPPPVPPISDKDLTKTSNGAHQRSSTTSELQRNTSEFSDSSEVAPTPPPKSKKYFSSLRRLGSSARPSSKHTSVSSSSVEESPQLLTPSDDTSEFGMRPSRPSSVYGFPSSASWSSLSPKKSSKSSGMLRTTSLADKWNRARKGSNVSSLDVPSDVSQENGRLSIALPALTLLPPLESVTPRSSSEFADQQQHLHGDVLSNPPPRVSSLQKTPADSVPDFRRSSFMSDDTSFSSSIAPTPIDTSFFDSFPAVPQTTQHSRLSTADRNLL</sequence>
<feature type="compositionally biased region" description="Basic and acidic residues" evidence="1">
    <location>
        <begin position="11"/>
        <end position="23"/>
    </location>
</feature>
<accession>A0A5C3R0W1</accession>
<feature type="compositionally biased region" description="Polar residues" evidence="1">
    <location>
        <begin position="705"/>
        <end position="716"/>
    </location>
</feature>
<feature type="compositionally biased region" description="Low complexity" evidence="1">
    <location>
        <begin position="310"/>
        <end position="323"/>
    </location>
</feature>
<feature type="compositionally biased region" description="Low complexity" evidence="1">
    <location>
        <begin position="633"/>
        <end position="642"/>
    </location>
</feature>